<dbReference type="RefSeq" id="WP_009942302.1">
    <property type="nucleotide sequence ID" value="NZ_BAAAGS010000007.1"/>
</dbReference>
<name>A0ABP3MFD2_SACER</name>
<dbReference type="PANTHER" id="PTHR38479:SF2">
    <property type="entry name" value="WINGED HELIX DNA-BINDING DOMAIN-CONTAINING PROTEIN"/>
    <property type="match status" value="1"/>
</dbReference>
<feature type="compositionally biased region" description="Basic and acidic residues" evidence="1">
    <location>
        <begin position="359"/>
        <end position="368"/>
    </location>
</feature>
<comment type="caution">
    <text evidence="2">The sequence shown here is derived from an EMBL/GenBank/DDBJ whole genome shotgun (WGS) entry which is preliminary data.</text>
</comment>
<evidence type="ECO:0000313" key="2">
    <source>
        <dbReference type="EMBL" id="GAA0517776.1"/>
    </source>
</evidence>
<dbReference type="Proteomes" id="UP001500729">
    <property type="component" value="Unassembled WGS sequence"/>
</dbReference>
<feature type="region of interest" description="Disordered" evidence="1">
    <location>
        <begin position="359"/>
        <end position="392"/>
    </location>
</feature>
<proteinExistence type="predicted"/>
<organism evidence="2 3">
    <name type="scientific">Saccharopolyspora erythraea</name>
    <name type="common">Streptomyces erythraeus</name>
    <dbReference type="NCBI Taxonomy" id="1836"/>
    <lineage>
        <taxon>Bacteria</taxon>
        <taxon>Bacillati</taxon>
        <taxon>Actinomycetota</taxon>
        <taxon>Actinomycetes</taxon>
        <taxon>Pseudonocardiales</taxon>
        <taxon>Pseudonocardiaceae</taxon>
        <taxon>Saccharopolyspora</taxon>
    </lineage>
</organism>
<dbReference type="PANTHER" id="PTHR38479">
    <property type="entry name" value="LMO0824 PROTEIN"/>
    <property type="match status" value="1"/>
</dbReference>
<gene>
    <name evidence="2" type="ORF">GCM10009533_16140</name>
</gene>
<dbReference type="GO" id="GO:0003677">
    <property type="term" value="F:DNA binding"/>
    <property type="evidence" value="ECO:0007669"/>
    <property type="project" value="UniProtKB-KW"/>
</dbReference>
<evidence type="ECO:0000313" key="3">
    <source>
        <dbReference type="Proteomes" id="UP001500729"/>
    </source>
</evidence>
<protein>
    <submittedName>
        <fullName evidence="2">Winged helix DNA-binding domain-containing protein</fullName>
    </submittedName>
</protein>
<dbReference type="InterPro" id="IPR009351">
    <property type="entry name" value="AlkZ-like"/>
</dbReference>
<dbReference type="EMBL" id="BAAAGS010000007">
    <property type="protein sequence ID" value="GAA0517776.1"/>
    <property type="molecule type" value="Genomic_DNA"/>
</dbReference>
<feature type="compositionally biased region" description="Basic residues" evidence="1">
    <location>
        <begin position="369"/>
        <end position="392"/>
    </location>
</feature>
<evidence type="ECO:0000256" key="1">
    <source>
        <dbReference type="SAM" id="MobiDB-lite"/>
    </source>
</evidence>
<sequence>MSVLTRRALNRATLERQQLLRRGGTPLEVITRLTGMQAQDPHLPYLGLWSRTAGLTREQLTRLLHERAVVRSTLHRGTQHLVSAGDYRWLRPTLQPMLDRWQRGAFGKATAGIDLAGLAAAVRESLAGGPLTRRQLADRLAVRWPGRDAMALAWSAQALTRVVHPPPNGVWGHHGPTLFTPAETWLGPAGSVQARPDELVRRYLAGFGPAAVHDIQAWCGMTRLREVVERLRPELRVLRDESGRELFDLPGAPLPGPDVPAPVRFLPELDNVVIGFRDRSRMMTERERGHVVVEAPVTSDGFLCGFWRTERGGGRALLRVGLTRPLSEKDRSEVEAEGRRLLRFAADDADERQVRIGEFEGWHQERRRAPAHPAHTRFSRTSRQKAGRRSAP</sequence>
<reference evidence="3" key="1">
    <citation type="journal article" date="2019" name="Int. J. Syst. Evol. Microbiol.">
        <title>The Global Catalogue of Microorganisms (GCM) 10K type strain sequencing project: providing services to taxonomists for standard genome sequencing and annotation.</title>
        <authorList>
            <consortium name="The Broad Institute Genomics Platform"/>
            <consortium name="The Broad Institute Genome Sequencing Center for Infectious Disease"/>
            <person name="Wu L."/>
            <person name="Ma J."/>
        </authorList>
    </citation>
    <scope>NUCLEOTIDE SEQUENCE [LARGE SCALE GENOMIC DNA]</scope>
    <source>
        <strain evidence="3">JCM 10303</strain>
    </source>
</reference>
<accession>A0ABP3MFD2</accession>
<keyword evidence="2" id="KW-0238">DNA-binding</keyword>
<dbReference type="Pfam" id="PF06224">
    <property type="entry name" value="AlkZ-like"/>
    <property type="match status" value="1"/>
</dbReference>
<keyword evidence="3" id="KW-1185">Reference proteome</keyword>